<feature type="signal peptide" evidence="1">
    <location>
        <begin position="1"/>
        <end position="28"/>
    </location>
</feature>
<dbReference type="InterPro" id="IPR013424">
    <property type="entry name" value="Ice-binding_C"/>
</dbReference>
<protein>
    <submittedName>
        <fullName evidence="2">PEP-CTERM sorting domain-containing protein</fullName>
    </submittedName>
</protein>
<organism evidence="2">
    <name type="scientific">Planktothricoides raciborskii GIHE-MW2</name>
    <dbReference type="NCBI Taxonomy" id="2792601"/>
    <lineage>
        <taxon>Bacteria</taxon>
        <taxon>Bacillati</taxon>
        <taxon>Cyanobacteriota</taxon>
        <taxon>Cyanophyceae</taxon>
        <taxon>Oscillatoriophycideae</taxon>
        <taxon>Oscillatoriales</taxon>
        <taxon>Oscillatoriaceae</taxon>
        <taxon>Planktothricoides</taxon>
    </lineage>
</organism>
<dbReference type="NCBIfam" id="TIGR02595">
    <property type="entry name" value="PEP_CTERM"/>
    <property type="match status" value="1"/>
</dbReference>
<feature type="chain" id="PRO_5043605431" evidence="1">
    <location>
        <begin position="29"/>
        <end position="169"/>
    </location>
</feature>
<evidence type="ECO:0000313" key="2">
    <source>
        <dbReference type="EMBL" id="XCM37683.1"/>
    </source>
</evidence>
<evidence type="ECO:0000256" key="1">
    <source>
        <dbReference type="SAM" id="SignalP"/>
    </source>
</evidence>
<accession>A0AAU8JHS7</accession>
<dbReference type="AlphaFoldDB" id="A0AAU8JHS7"/>
<gene>
    <name evidence="2" type="ORF">ABWT76_000466</name>
</gene>
<dbReference type="RefSeq" id="WP_054468724.1">
    <property type="nucleotide sequence ID" value="NZ_CP159837.1"/>
</dbReference>
<dbReference type="InterPro" id="IPR026374">
    <property type="entry name" value="Cyano_PEP"/>
</dbReference>
<sequence length="169" mass="17081">MKNLFATAIGTSVLTAGILSMSALGASAATLIGTYDGNDTGAQGTGITNLDSILGPAWTLAGKSDEGLGTFSSGGEGSLTGTWLTGLSGAGAFSVKAADGYLLFETDDISTINWSTLGLLNKGGQQPGLSHLSVYQKEVPEPLTLLGSGLALGFGGYFQKKRNAKKSAQ</sequence>
<dbReference type="EMBL" id="CP159837">
    <property type="protein sequence ID" value="XCM37683.1"/>
    <property type="molecule type" value="Genomic_DNA"/>
</dbReference>
<proteinExistence type="predicted"/>
<keyword evidence="1" id="KW-0732">Signal</keyword>
<name>A0AAU8JHS7_9CYAN</name>
<reference evidence="2" key="1">
    <citation type="submission" date="2024-07" db="EMBL/GenBank/DDBJ databases">
        <authorList>
            <person name="Kim Y.J."/>
            <person name="Jeong J.Y."/>
        </authorList>
    </citation>
    <scope>NUCLEOTIDE SEQUENCE</scope>
    <source>
        <strain evidence="2">GIHE-MW2</strain>
    </source>
</reference>
<dbReference type="NCBIfam" id="TIGR04155">
    <property type="entry name" value="cyano_PEP"/>
    <property type="match status" value="1"/>
</dbReference>